<dbReference type="InterPro" id="IPR008942">
    <property type="entry name" value="ENTH_VHS"/>
</dbReference>
<dbReference type="PROSITE" id="PS50179">
    <property type="entry name" value="VHS"/>
    <property type="match status" value="1"/>
</dbReference>
<accession>A0A9W8HM72</accession>
<sequence length="367" mass="40709">MASSTKTAGGQINRELLREYRTALSKLTFNSKPIINDLSRKAGTHISDAETIIKAIEDHLRFSEPSIKLPAFYLLDSIFKNVGGMYISLMHGRLDNIFVNMWKSVDSKVKGNMERTLASWRNGFEGGHRNLFPDFVLRKIEEDLERLKAKAKDYVATPPPPKSNNLLDDLTNIQSYSKKRTLEERQQSIQREVTARADRHSSSGSSRMSSHHTPIRRHSNQQQQPPPPNPLKKMRANGDAMALKQVASDPDLHPSRVEEIRHQLLGIDLGTLPLSIGANRSETLPFSPGIASATGYGVPGASSVNSNHILNNIMSRPDLISSLSKVVPNLSSSLGSLLVPPLQQEAPDYSHFSRLEPVPLTQTSITK</sequence>
<dbReference type="SMART" id="SM00582">
    <property type="entry name" value="RPR"/>
    <property type="match status" value="1"/>
</dbReference>
<feature type="region of interest" description="Disordered" evidence="1">
    <location>
        <begin position="177"/>
        <end position="235"/>
    </location>
</feature>
<dbReference type="GO" id="GO:0035091">
    <property type="term" value="F:phosphatidylinositol binding"/>
    <property type="evidence" value="ECO:0007669"/>
    <property type="project" value="InterPro"/>
</dbReference>
<dbReference type="Gene3D" id="1.25.40.90">
    <property type="match status" value="1"/>
</dbReference>
<protein>
    <submittedName>
        <fullName evidence="4">mRNA 3' end processing factor</fullName>
    </submittedName>
</protein>
<evidence type="ECO:0000313" key="4">
    <source>
        <dbReference type="EMBL" id="KAJ2786152.1"/>
    </source>
</evidence>
<dbReference type="InterPro" id="IPR002014">
    <property type="entry name" value="VHS_dom"/>
</dbReference>
<dbReference type="PANTHER" id="PTHR15921:SF3">
    <property type="entry name" value="PRE-MRNA CLEAVAGE COMPLEX 2 PROTEIN PCF11"/>
    <property type="match status" value="1"/>
</dbReference>
<dbReference type="GO" id="GO:0007034">
    <property type="term" value="P:vacuolar transport"/>
    <property type="evidence" value="ECO:0007669"/>
    <property type="project" value="UniProtKB-ARBA"/>
</dbReference>
<reference evidence="4" key="1">
    <citation type="submission" date="2022-07" db="EMBL/GenBank/DDBJ databases">
        <title>Phylogenomic reconstructions and comparative analyses of Kickxellomycotina fungi.</title>
        <authorList>
            <person name="Reynolds N.K."/>
            <person name="Stajich J.E."/>
            <person name="Barry K."/>
            <person name="Grigoriev I.V."/>
            <person name="Crous P."/>
            <person name="Smith M.E."/>
        </authorList>
    </citation>
    <scope>NUCLEOTIDE SEQUENCE</scope>
    <source>
        <strain evidence="4">BCRC 34489</strain>
    </source>
</reference>
<dbReference type="GO" id="GO:0000993">
    <property type="term" value="F:RNA polymerase II complex binding"/>
    <property type="evidence" value="ECO:0007669"/>
    <property type="project" value="InterPro"/>
</dbReference>
<evidence type="ECO:0000313" key="5">
    <source>
        <dbReference type="Proteomes" id="UP001140172"/>
    </source>
</evidence>
<evidence type="ECO:0000256" key="1">
    <source>
        <dbReference type="SAM" id="MobiDB-lite"/>
    </source>
</evidence>
<dbReference type="GO" id="GO:0003729">
    <property type="term" value="F:mRNA binding"/>
    <property type="evidence" value="ECO:0007669"/>
    <property type="project" value="InterPro"/>
</dbReference>
<dbReference type="PANTHER" id="PTHR15921">
    <property type="entry name" value="PRE-MRNA CLEAVAGE COMPLEX II"/>
    <property type="match status" value="1"/>
</dbReference>
<dbReference type="AlphaFoldDB" id="A0A9W8HM72"/>
<dbReference type="GO" id="GO:0016192">
    <property type="term" value="P:vesicle-mediated transport"/>
    <property type="evidence" value="ECO:0007669"/>
    <property type="project" value="UniProtKB-ARBA"/>
</dbReference>
<feature type="domain" description="CID" evidence="3">
    <location>
        <begin position="12"/>
        <end position="148"/>
    </location>
</feature>
<name>A0A9W8HM72_9FUNG</name>
<dbReference type="OrthoDB" id="2129491at2759"/>
<comment type="caution">
    <text evidence="4">The sequence shown here is derived from an EMBL/GenBank/DDBJ whole genome shotgun (WGS) entry which is preliminary data.</text>
</comment>
<dbReference type="GO" id="GO:0031124">
    <property type="term" value="P:mRNA 3'-end processing"/>
    <property type="evidence" value="ECO:0007669"/>
    <property type="project" value="InterPro"/>
</dbReference>
<dbReference type="EMBL" id="JANBUM010000072">
    <property type="protein sequence ID" value="KAJ2786152.1"/>
    <property type="molecule type" value="Genomic_DNA"/>
</dbReference>
<feature type="domain" description="VHS" evidence="2">
    <location>
        <begin position="35"/>
        <end position="155"/>
    </location>
</feature>
<dbReference type="InterPro" id="IPR006569">
    <property type="entry name" value="CID_dom"/>
</dbReference>
<dbReference type="GO" id="GO:0043130">
    <property type="term" value="F:ubiquitin binding"/>
    <property type="evidence" value="ECO:0007669"/>
    <property type="project" value="InterPro"/>
</dbReference>
<evidence type="ECO:0000259" key="2">
    <source>
        <dbReference type="PROSITE" id="PS50179"/>
    </source>
</evidence>
<evidence type="ECO:0000259" key="3">
    <source>
        <dbReference type="PROSITE" id="PS51391"/>
    </source>
</evidence>
<dbReference type="PROSITE" id="PS51391">
    <property type="entry name" value="CID"/>
    <property type="match status" value="1"/>
</dbReference>
<dbReference type="CDD" id="cd16982">
    <property type="entry name" value="CID_Pcf11"/>
    <property type="match status" value="1"/>
</dbReference>
<dbReference type="GO" id="GO:0005849">
    <property type="term" value="C:mRNA cleavage factor complex"/>
    <property type="evidence" value="ECO:0007669"/>
    <property type="project" value="TreeGrafter"/>
</dbReference>
<keyword evidence="5" id="KW-1185">Reference proteome</keyword>
<dbReference type="GO" id="GO:0006369">
    <property type="term" value="P:termination of RNA polymerase II transcription"/>
    <property type="evidence" value="ECO:0007669"/>
    <property type="project" value="InterPro"/>
</dbReference>
<gene>
    <name evidence="4" type="primary">PCF11_2</name>
    <name evidence="4" type="ORF">GGI15_001678</name>
</gene>
<dbReference type="SUPFAM" id="SSF48464">
    <property type="entry name" value="ENTH/VHS domain"/>
    <property type="match status" value="1"/>
</dbReference>
<proteinExistence type="predicted"/>
<dbReference type="InterPro" id="IPR045154">
    <property type="entry name" value="PCF11-like"/>
</dbReference>
<dbReference type="Proteomes" id="UP001140172">
    <property type="component" value="Unassembled WGS sequence"/>
</dbReference>
<dbReference type="InterPro" id="IPR047415">
    <property type="entry name" value="Pcf11_CID"/>
</dbReference>
<feature type="compositionally biased region" description="Basic residues" evidence="1">
    <location>
        <begin position="209"/>
        <end position="219"/>
    </location>
</feature>
<organism evidence="4 5">
    <name type="scientific">Coemansia interrupta</name>
    <dbReference type="NCBI Taxonomy" id="1126814"/>
    <lineage>
        <taxon>Eukaryota</taxon>
        <taxon>Fungi</taxon>
        <taxon>Fungi incertae sedis</taxon>
        <taxon>Zoopagomycota</taxon>
        <taxon>Kickxellomycotina</taxon>
        <taxon>Kickxellomycetes</taxon>
        <taxon>Kickxellales</taxon>
        <taxon>Kickxellaceae</taxon>
        <taxon>Coemansia</taxon>
    </lineage>
</organism>
<dbReference type="Pfam" id="PF04818">
    <property type="entry name" value="CID"/>
    <property type="match status" value="1"/>
</dbReference>
<dbReference type="GO" id="GO:0005737">
    <property type="term" value="C:cytoplasm"/>
    <property type="evidence" value="ECO:0007669"/>
    <property type="project" value="TreeGrafter"/>
</dbReference>